<dbReference type="Proteomes" id="UP000351155">
    <property type="component" value="Unassembled WGS sequence"/>
</dbReference>
<dbReference type="EMBL" id="CAADIW010000042">
    <property type="protein sequence ID" value="VFS40374.1"/>
    <property type="molecule type" value="Genomic_DNA"/>
</dbReference>
<evidence type="ECO:0000313" key="1">
    <source>
        <dbReference type="EMBL" id="VFS40374.1"/>
    </source>
</evidence>
<dbReference type="AlphaFoldDB" id="A0A484YW23"/>
<gene>
    <name evidence="1" type="ORF">NCTC12126_03992</name>
</gene>
<reference evidence="1 2" key="1">
    <citation type="submission" date="2019-03" db="EMBL/GenBank/DDBJ databases">
        <authorList>
            <consortium name="Pathogen Informatics"/>
        </authorList>
    </citation>
    <scope>NUCLEOTIDE SEQUENCE [LARGE SCALE GENOMIC DNA]</scope>
    <source>
        <strain evidence="1 2">NCTC12126</strain>
    </source>
</reference>
<name>A0A484YW23_9ENTR</name>
<evidence type="ECO:0000313" key="2">
    <source>
        <dbReference type="Proteomes" id="UP000351155"/>
    </source>
</evidence>
<protein>
    <submittedName>
        <fullName evidence="1">Uncharacterized protein</fullName>
    </submittedName>
</protein>
<organism evidence="1 2">
    <name type="scientific">Enterobacter cancerogenus</name>
    <dbReference type="NCBI Taxonomy" id="69218"/>
    <lineage>
        <taxon>Bacteria</taxon>
        <taxon>Pseudomonadati</taxon>
        <taxon>Pseudomonadota</taxon>
        <taxon>Gammaproteobacteria</taxon>
        <taxon>Enterobacterales</taxon>
        <taxon>Enterobacteriaceae</taxon>
        <taxon>Enterobacter</taxon>
        <taxon>Enterobacter cloacae complex</taxon>
    </lineage>
</organism>
<accession>A0A484YW23</accession>
<sequence length="59" mass="6809">MVTLTPVLSLVFQPRRRVMHQDAQGIKLAGVLQFQALQHLTQGIQMFLRLVELAQIRIR</sequence>
<proteinExistence type="predicted"/>